<organism evidence="3 4">
    <name type="scientific">Nocardiopsis changdeensis</name>
    <dbReference type="NCBI Taxonomy" id="2831969"/>
    <lineage>
        <taxon>Bacteria</taxon>
        <taxon>Bacillati</taxon>
        <taxon>Actinomycetota</taxon>
        <taxon>Actinomycetes</taxon>
        <taxon>Streptosporangiales</taxon>
        <taxon>Nocardiopsidaceae</taxon>
        <taxon>Nocardiopsis</taxon>
    </lineage>
</organism>
<keyword evidence="4" id="KW-1185">Reference proteome</keyword>
<dbReference type="Gene3D" id="3.40.50.300">
    <property type="entry name" value="P-loop containing nucleotide triphosphate hydrolases"/>
    <property type="match status" value="2"/>
</dbReference>
<dbReference type="SUPFAM" id="SSF55464">
    <property type="entry name" value="Origin of replication-binding domain, RBD-like"/>
    <property type="match status" value="1"/>
</dbReference>
<reference evidence="4" key="1">
    <citation type="submission" date="2021-05" db="EMBL/GenBank/DDBJ databases">
        <title>Direct Submission.</title>
        <authorList>
            <person name="Li K."/>
            <person name="Gao J."/>
        </authorList>
    </citation>
    <scope>NUCLEOTIDE SEQUENCE [LARGE SCALE GENOMIC DNA]</scope>
    <source>
        <strain evidence="4">Mg02</strain>
        <plasmid evidence="4">unnamed3</plasmid>
    </source>
</reference>
<dbReference type="SUPFAM" id="SSF52540">
    <property type="entry name" value="P-loop containing nucleoside triphosphate hydrolases"/>
    <property type="match status" value="2"/>
</dbReference>
<evidence type="ECO:0000313" key="4">
    <source>
        <dbReference type="Proteomes" id="UP000676079"/>
    </source>
</evidence>
<evidence type="ECO:0000259" key="2">
    <source>
        <dbReference type="Pfam" id="PF08751"/>
    </source>
</evidence>
<dbReference type="EMBL" id="CP074135">
    <property type="protein sequence ID" value="QUX26386.1"/>
    <property type="molecule type" value="Genomic_DNA"/>
</dbReference>
<dbReference type="CDD" id="cd18809">
    <property type="entry name" value="SF1_C_RecD"/>
    <property type="match status" value="1"/>
</dbReference>
<dbReference type="Proteomes" id="UP000676079">
    <property type="component" value="Plasmid unnamed3"/>
</dbReference>
<evidence type="ECO:0000313" key="3">
    <source>
        <dbReference type="EMBL" id="QUX26386.1"/>
    </source>
</evidence>
<feature type="compositionally biased region" description="Low complexity" evidence="1">
    <location>
        <begin position="997"/>
        <end position="1009"/>
    </location>
</feature>
<proteinExistence type="predicted"/>
<name>A0A975KSN2_9ACTN</name>
<feature type="domain" description="TrwC relaxase" evidence="2">
    <location>
        <begin position="53"/>
        <end position="424"/>
    </location>
</feature>
<geneLocation type="plasmid" evidence="3 4">
    <name>unnamed3</name>
</geneLocation>
<feature type="region of interest" description="Disordered" evidence="1">
    <location>
        <begin position="997"/>
        <end position="1061"/>
    </location>
</feature>
<dbReference type="InterPro" id="IPR027417">
    <property type="entry name" value="P-loop_NTPase"/>
</dbReference>
<dbReference type="InterPro" id="IPR014862">
    <property type="entry name" value="TrwC"/>
</dbReference>
<evidence type="ECO:0000256" key="1">
    <source>
        <dbReference type="SAM" id="MobiDB-lite"/>
    </source>
</evidence>
<dbReference type="Pfam" id="PF13604">
    <property type="entry name" value="AAA_30"/>
    <property type="match status" value="1"/>
</dbReference>
<protein>
    <submittedName>
        <fullName evidence="3">AAA family ATPase</fullName>
    </submittedName>
</protein>
<dbReference type="Pfam" id="PF08751">
    <property type="entry name" value="TrwC"/>
    <property type="match status" value="1"/>
</dbReference>
<accession>A0A975KSN2</accession>
<dbReference type="Gene3D" id="2.30.30.940">
    <property type="match status" value="1"/>
</dbReference>
<gene>
    <name evidence="3" type="ORF">KGD84_32320</name>
</gene>
<keyword evidence="3" id="KW-0614">Plasmid</keyword>
<dbReference type="RefSeq" id="WP_220566156.1">
    <property type="nucleotide sequence ID" value="NZ_CP074135.1"/>
</dbReference>
<sequence>MDEGEVGRVAWVTTLGPDASQVDYRLQSQCGCDHADHDHGHSAEQGGQDRQADYRLYGAARAVERIGAGWAEFGERSGTTLDDEAALESMRQVMAGRDPRTGEQLVDPKMAVDPRAKLAARPVVEAVHAVAEAAHMDPGELLGSPRLAARFARLEKGLVRDGEAHRAPVGELEAIAEAAGVDPGLLWPQAELDQARAHADERVRVGNRGYDLVLNVPKSYSGAIALADEATAARLEELYLESVRETVTDAEGWLAYGMAGHHGDGQRARRVQATGWAASITLHRSARPVQGQVGDPHTHAHVMIPNMVKCVDGTWRTLAAGGRDLHRHVALLGELAKARVREKSAREFGAVWKQDERTGEWEIVGFDPGLRGLFSSRSRQITELVGADASRAQKQAAGRVLAQAKDPLGETGTARQAWRARAEAAGYDVDALVGRALSGPGAAPAAPVPSLEDLVARVWDPETGVTAHRKVVSRVQVMAAVTAALGGGITSVSQVEVLTDAVMASDRAVVLPTVEGAHLSNAVRVSSADIVEAERTITGSAQRRLGQGAAVVAPERVAAVLEAFEAERGFALSAEQRGVAERLMGAGHGVDLVRGVAGAGKTTLMSAVYAGWQQAGYRVAGAATAAVAAANLQAESGIASSTVAAWVSRISSGEGLEGVDVLVVDEAAMVDDRSMAVLVGEAERTGTKVVGIGDPAQLEAVGVGGTFAAVHTLVRGQTLTENRRQSDAVDQQALRAWLDGARESALAVWGRAGRVHAAKRAFEAHEAIARAWWADRAPVEDRFQAVQDVLVLAARNSDVEELNHRMRVLARQGGHLAGDEERFALAGGGRLALAAGDAVRVRRNDYRSRRGEGEDVLNGFRGVVAEVDARRGARVEWRRQGRVHSAWIGPEAIARGDLSLGYAMTIAAAQGLTCERVHVYGVGADARSLYPAMTRSRKRADLYLAGEALADPALRGRLKDASGDKEVVRACISAYARTLAVRQEGLVIDELDQAPAPAAASGAGPVAPAQEAPVASAPQKARPLDAPVPLSRALGLKKGAGRSQGPRLPPPGAPRRRGPQV</sequence>